<protein>
    <submittedName>
        <fullName evidence="2">Flagellar hook protein FlgL</fullName>
    </submittedName>
</protein>
<keyword evidence="2" id="KW-0969">Cilium</keyword>
<dbReference type="EMBL" id="JOPJ01000017">
    <property type="protein sequence ID" value="OUJ12229.1"/>
    <property type="molecule type" value="Genomic_DNA"/>
</dbReference>
<keyword evidence="2" id="KW-0282">Flagellum</keyword>
<keyword evidence="3" id="KW-1185">Reference proteome</keyword>
<dbReference type="NCBIfam" id="NF006489">
    <property type="entry name" value="PRK08913.1"/>
    <property type="match status" value="1"/>
</dbReference>
<dbReference type="Proteomes" id="UP000194931">
    <property type="component" value="Unassembled WGS sequence"/>
</dbReference>
<gene>
    <name evidence="2" type="ORF">HK26_03385</name>
</gene>
<dbReference type="InterPro" id="IPR001492">
    <property type="entry name" value="Flagellin"/>
</dbReference>
<reference evidence="3" key="1">
    <citation type="submission" date="2014-06" db="EMBL/GenBank/DDBJ databases">
        <authorList>
            <person name="Winans N.J."/>
            <person name="Newell P.D."/>
            <person name="Douglas A.E."/>
        </authorList>
    </citation>
    <scope>NUCLEOTIDE SEQUENCE [LARGE SCALE GENOMIC DNA]</scope>
</reference>
<dbReference type="PANTHER" id="PTHR42792:SF1">
    <property type="entry name" value="FLAGELLAR HOOK-ASSOCIATED PROTEIN 3"/>
    <property type="match status" value="1"/>
</dbReference>
<accession>A0A252BTG7</accession>
<dbReference type="STRING" id="1236501.GCA_000613865_00570"/>
<proteinExistence type="predicted"/>
<keyword evidence="2" id="KW-0966">Cell projection</keyword>
<dbReference type="PANTHER" id="PTHR42792">
    <property type="entry name" value="FLAGELLIN"/>
    <property type="match status" value="1"/>
</dbReference>
<sequence length="367" mass="37512">MSTSIGQYGASAASLVLSAGVKELSDAQTTLSWQTSNNGIISETFAGLGTSRSTVFSLTPKITQVAAWQSNITNAQNSLSVTATSLKQIVSLAQSMATNLLSITGSSSTSTVNSVSTEASSTLSQIATVLNASNGTGYVFAGQNATQAPVNDPSNVASGTTSTQIASTLSQLASGTSMDSILQQATTLMNADSSIFSSTISTASSTDGTASLNTAQTQQTSTITGDSTSSTYGIVATQGSTSDVSSTSTGSPIKDLMRDMMLISGMSGMSSTSTGYSDLVNQLHTSLVNTTNQLINMETTVGAQQNALTARASLLTNTTTALKTQLSDARTTDIAQVAIQSSNVQASLKASFILIADMKDMTLANYL</sequence>
<dbReference type="SUPFAM" id="SSF64518">
    <property type="entry name" value="Phase 1 flagellin"/>
    <property type="match status" value="1"/>
</dbReference>
<evidence type="ECO:0000313" key="3">
    <source>
        <dbReference type="Proteomes" id="UP000194931"/>
    </source>
</evidence>
<evidence type="ECO:0000313" key="2">
    <source>
        <dbReference type="EMBL" id="OUJ12229.1"/>
    </source>
</evidence>
<dbReference type="GO" id="GO:0009288">
    <property type="term" value="C:bacterial-type flagellum"/>
    <property type="evidence" value="ECO:0007669"/>
    <property type="project" value="InterPro"/>
</dbReference>
<feature type="region of interest" description="Disordered" evidence="1">
    <location>
        <begin position="205"/>
        <end position="229"/>
    </location>
</feature>
<dbReference type="GO" id="GO:0005198">
    <property type="term" value="F:structural molecule activity"/>
    <property type="evidence" value="ECO:0007669"/>
    <property type="project" value="InterPro"/>
</dbReference>
<evidence type="ECO:0000256" key="1">
    <source>
        <dbReference type="SAM" id="MobiDB-lite"/>
    </source>
</evidence>
<dbReference type="OrthoDB" id="7260935at2"/>
<organism evidence="2 3">
    <name type="scientific">Acetobacter okinawensis</name>
    <dbReference type="NCBI Taxonomy" id="1076594"/>
    <lineage>
        <taxon>Bacteria</taxon>
        <taxon>Pseudomonadati</taxon>
        <taxon>Pseudomonadota</taxon>
        <taxon>Alphaproteobacteria</taxon>
        <taxon>Acetobacterales</taxon>
        <taxon>Acetobacteraceae</taxon>
        <taxon>Acetobacter</taxon>
    </lineage>
</organism>
<name>A0A252BTG7_9PROT</name>
<dbReference type="Gene3D" id="1.20.1330.10">
    <property type="entry name" value="f41 fragment of flagellin, N-terminal domain"/>
    <property type="match status" value="1"/>
</dbReference>
<comment type="caution">
    <text evidence="2">The sequence shown here is derived from an EMBL/GenBank/DDBJ whole genome shotgun (WGS) entry which is preliminary data.</text>
</comment>
<dbReference type="AlphaFoldDB" id="A0A252BTG7"/>
<dbReference type="RefSeq" id="WP_086639452.1">
    <property type="nucleotide sequence ID" value="NZ_JOPJ01000017.1"/>
</dbReference>
<dbReference type="eggNOG" id="COG1344">
    <property type="taxonomic scope" value="Bacteria"/>
</dbReference>